<keyword evidence="2" id="KW-0597">Phosphoprotein</keyword>
<dbReference type="InterPro" id="IPR050091">
    <property type="entry name" value="PKS_NRPS_Biosynth_Enz"/>
</dbReference>
<dbReference type="InterPro" id="IPR016036">
    <property type="entry name" value="Malonyl_transacylase_ACP-bd"/>
</dbReference>
<dbReference type="InterPro" id="IPR016035">
    <property type="entry name" value="Acyl_Trfase/lysoPLipase"/>
</dbReference>
<dbReference type="GO" id="GO:0006633">
    <property type="term" value="P:fatty acid biosynthetic process"/>
    <property type="evidence" value="ECO:0007669"/>
    <property type="project" value="TreeGrafter"/>
</dbReference>
<sequence length="182" mass="18735">MLLEARDGTVEQYEGHLWLGFFATSLVLADVLAEAGTPRDILVGHSGGEVSALVVAGAMTVHDAAQVLCLRTKAVDSSGLPGSGMVALEAPVDRVRALCAAADDQTLTIAVDNGPRQVVISGLDEGLVRIEDAAVALGIKSTRLGIPSAYHNPILGGTQDHGAPLPFVIVSSSARGAKNGRY</sequence>
<name>A0A6B3BPZ9_9ACTN</name>
<evidence type="ECO:0000259" key="3">
    <source>
        <dbReference type="SMART" id="SM00827"/>
    </source>
</evidence>
<feature type="domain" description="Malonyl-CoA:ACP transacylase (MAT)" evidence="3">
    <location>
        <begin position="10"/>
        <end position="182"/>
    </location>
</feature>
<dbReference type="Pfam" id="PF00698">
    <property type="entry name" value="Acyl_transf_1"/>
    <property type="match status" value="1"/>
</dbReference>
<comment type="caution">
    <text evidence="4">The sequence shown here is derived from an EMBL/GenBank/DDBJ whole genome shotgun (WGS) entry which is preliminary data.</text>
</comment>
<dbReference type="GO" id="GO:0004312">
    <property type="term" value="F:fatty acid synthase activity"/>
    <property type="evidence" value="ECO:0007669"/>
    <property type="project" value="TreeGrafter"/>
</dbReference>
<reference evidence="4" key="1">
    <citation type="submission" date="2020-01" db="EMBL/GenBank/DDBJ databases">
        <title>Insect and environment-associated Actinomycetes.</title>
        <authorList>
            <person name="Currrie C."/>
            <person name="Chevrette M."/>
            <person name="Carlson C."/>
            <person name="Stubbendieck R."/>
            <person name="Wendt-Pienkowski E."/>
        </authorList>
    </citation>
    <scope>NUCLEOTIDE SEQUENCE</scope>
    <source>
        <strain evidence="4">SID12501</strain>
    </source>
</reference>
<organism evidence="4">
    <name type="scientific">Streptomyces sp. SID12501</name>
    <dbReference type="NCBI Taxonomy" id="2706042"/>
    <lineage>
        <taxon>Bacteria</taxon>
        <taxon>Bacillati</taxon>
        <taxon>Actinomycetota</taxon>
        <taxon>Actinomycetes</taxon>
        <taxon>Kitasatosporales</taxon>
        <taxon>Streptomycetaceae</taxon>
        <taxon>Streptomyces</taxon>
    </lineage>
</organism>
<evidence type="ECO:0000256" key="1">
    <source>
        <dbReference type="ARBA" id="ARBA00022450"/>
    </source>
</evidence>
<gene>
    <name evidence="4" type="ORF">G3I71_11215</name>
</gene>
<dbReference type="SUPFAM" id="SSF55048">
    <property type="entry name" value="Probable ACP-binding domain of malonyl-CoA ACP transacylase"/>
    <property type="match status" value="1"/>
</dbReference>
<dbReference type="InterPro" id="IPR001227">
    <property type="entry name" value="Ac_transferase_dom_sf"/>
</dbReference>
<dbReference type="EMBL" id="JAAGLU010000008">
    <property type="protein sequence ID" value="NEC86378.1"/>
    <property type="molecule type" value="Genomic_DNA"/>
</dbReference>
<keyword evidence="1" id="KW-0596">Phosphopantetheine</keyword>
<keyword evidence="4" id="KW-0012">Acyltransferase</keyword>
<evidence type="ECO:0000256" key="2">
    <source>
        <dbReference type="ARBA" id="ARBA00022553"/>
    </source>
</evidence>
<proteinExistence type="predicted"/>
<dbReference type="PANTHER" id="PTHR43775">
    <property type="entry name" value="FATTY ACID SYNTHASE"/>
    <property type="match status" value="1"/>
</dbReference>
<dbReference type="AlphaFoldDB" id="A0A6B3BPZ9"/>
<evidence type="ECO:0000313" key="4">
    <source>
        <dbReference type="EMBL" id="NEC86378.1"/>
    </source>
</evidence>
<keyword evidence="4" id="KW-0808">Transferase</keyword>
<dbReference type="InterPro" id="IPR014043">
    <property type="entry name" value="Acyl_transferase_dom"/>
</dbReference>
<dbReference type="Gene3D" id="3.40.366.10">
    <property type="entry name" value="Malonyl-Coenzyme A Acyl Carrier Protein, domain 2"/>
    <property type="match status" value="1"/>
</dbReference>
<dbReference type="SMART" id="SM00827">
    <property type="entry name" value="PKS_AT"/>
    <property type="match status" value="1"/>
</dbReference>
<dbReference type="PANTHER" id="PTHR43775:SF37">
    <property type="entry name" value="SI:DKEY-61P9.11"/>
    <property type="match status" value="1"/>
</dbReference>
<accession>A0A6B3BPZ9</accession>
<dbReference type="SUPFAM" id="SSF52151">
    <property type="entry name" value="FabD/lysophospholipase-like"/>
    <property type="match status" value="1"/>
</dbReference>
<protein>
    <submittedName>
        <fullName evidence="4">Acyltransferase domain-containing protein</fullName>
    </submittedName>
</protein>
<dbReference type="RefSeq" id="WP_164313999.1">
    <property type="nucleotide sequence ID" value="NZ_JAAGLU010000008.1"/>
</dbReference>